<dbReference type="CDD" id="cd02236">
    <property type="entry name" value="cupin_CV2614-like"/>
    <property type="match status" value="1"/>
</dbReference>
<evidence type="ECO:0000313" key="2">
    <source>
        <dbReference type="EMBL" id="AHF74540.1"/>
    </source>
</evidence>
<evidence type="ECO:0000256" key="1">
    <source>
        <dbReference type="SAM" id="SignalP"/>
    </source>
</evidence>
<dbReference type="EMBL" id="CP006568">
    <property type="protein sequence ID" value="AHF74540.1"/>
    <property type="molecule type" value="Genomic_DNA"/>
</dbReference>
<dbReference type="Proteomes" id="UP000019025">
    <property type="component" value="Chromosome"/>
</dbReference>
<dbReference type="STRING" id="2342.SOPEG_3075"/>
<keyword evidence="1" id="KW-0732">Signal</keyword>
<feature type="signal peptide" evidence="1">
    <location>
        <begin position="1"/>
        <end position="25"/>
    </location>
</feature>
<organism evidence="2 3">
    <name type="scientific">Candidatus Sodalis pierantonii str. SOPE</name>
    <dbReference type="NCBI Taxonomy" id="2342"/>
    <lineage>
        <taxon>Bacteria</taxon>
        <taxon>Pseudomonadati</taxon>
        <taxon>Pseudomonadota</taxon>
        <taxon>Gammaproteobacteria</taxon>
        <taxon>Enterobacterales</taxon>
        <taxon>Bruguierivoracaceae</taxon>
        <taxon>Sodalis</taxon>
    </lineage>
</organism>
<dbReference type="eggNOG" id="COG1917">
    <property type="taxonomic scope" value="Bacteria"/>
</dbReference>
<proteinExistence type="predicted"/>
<dbReference type="SUPFAM" id="SSF51182">
    <property type="entry name" value="RmlC-like cupins"/>
    <property type="match status" value="1"/>
</dbReference>
<sequence length="147" mass="16010">MRLVNRTLSICICSTFLIFPFLIQAHESNKDGGINVEKLLETEKSWDGVAYQAYPKGTPQLSVLKITVALNTSLPWHEHPIPNATYVLKGALTVEKKANGEKRTLKAGEVVSEMVDSAHRGYTGKEGVTLVVFYAGQNGLPLSKPAG</sequence>
<evidence type="ECO:0008006" key="4">
    <source>
        <dbReference type="Google" id="ProtNLM"/>
    </source>
</evidence>
<reference evidence="2 3" key="1">
    <citation type="journal article" date="2014" name="Genome Biol. Evol.">
        <title>Genome degeneration and adaptation in a nascent stage of symbiosis.</title>
        <authorList>
            <person name="Oakeson K.F."/>
            <person name="Gil R."/>
            <person name="Clayton A.L."/>
            <person name="Dunn D.M."/>
            <person name="von Niederhausern A.C."/>
            <person name="Hamil C."/>
            <person name="Aoyagi A."/>
            <person name="Duval B."/>
            <person name="Baca A."/>
            <person name="Silva F.J."/>
            <person name="Vallier A."/>
            <person name="Jackson D.G."/>
            <person name="Latorre A."/>
            <person name="Weiss R.B."/>
            <person name="Heddi A."/>
            <person name="Moya A."/>
            <person name="Dale C."/>
        </authorList>
    </citation>
    <scope>NUCLEOTIDE SEQUENCE [LARGE SCALE GENOMIC DNA]</scope>
    <source>
        <strain evidence="3">none</strain>
    </source>
</reference>
<protein>
    <recommendedName>
        <fullName evidence="4">Cupin</fullName>
    </recommendedName>
</protein>
<dbReference type="InterPro" id="IPR011051">
    <property type="entry name" value="RmlC_Cupin_sf"/>
</dbReference>
<dbReference type="InterPro" id="IPR014710">
    <property type="entry name" value="RmlC-like_jellyroll"/>
</dbReference>
<dbReference type="HOGENOM" id="CLU_136176_1_0_6"/>
<feature type="chain" id="PRO_5004790543" description="Cupin" evidence="1">
    <location>
        <begin position="26"/>
        <end position="147"/>
    </location>
</feature>
<keyword evidence="3" id="KW-1185">Reference proteome</keyword>
<dbReference type="Gene3D" id="2.60.120.10">
    <property type="entry name" value="Jelly Rolls"/>
    <property type="match status" value="1"/>
</dbReference>
<dbReference type="AlphaFoldDB" id="W0HQQ8"/>
<gene>
    <name evidence="2" type="ORF">SOPEG_3075</name>
</gene>
<name>W0HQQ8_9GAMM</name>
<evidence type="ECO:0000313" key="3">
    <source>
        <dbReference type="Proteomes" id="UP000019025"/>
    </source>
</evidence>
<accession>W0HQQ8</accession>
<dbReference type="PATRIC" id="fig|2342.5.peg.3329"/>
<dbReference type="KEGG" id="pes:SOPEG_3075"/>